<dbReference type="EMBL" id="SAEB01000006">
    <property type="protein sequence ID" value="RVD86021.1"/>
    <property type="molecule type" value="Genomic_DNA"/>
</dbReference>
<comment type="caution">
    <text evidence="2">The sequence shown here is derived from an EMBL/GenBank/DDBJ whole genome shotgun (WGS) entry which is preliminary data.</text>
</comment>
<dbReference type="OrthoDB" id="5291409at2759"/>
<organism evidence="2 3">
    <name type="scientific">Arthrobotrys flagrans</name>
    <name type="common">Nematode-trapping fungus</name>
    <name type="synonym">Trichothecium flagrans</name>
    <dbReference type="NCBI Taxonomy" id="97331"/>
    <lineage>
        <taxon>Eukaryota</taxon>
        <taxon>Fungi</taxon>
        <taxon>Dikarya</taxon>
        <taxon>Ascomycota</taxon>
        <taxon>Pezizomycotina</taxon>
        <taxon>Orbiliomycetes</taxon>
        <taxon>Orbiliales</taxon>
        <taxon>Orbiliaceae</taxon>
        <taxon>Arthrobotrys</taxon>
    </lineage>
</organism>
<keyword evidence="3" id="KW-1185">Reference proteome</keyword>
<sequence length="418" mass="46622">MEALDFVRRTIDPNEVGWPFGTDGPKAGYWRTNHTSTVSIVYDRPTILVPWPWLIFSFALSFLVASWGYYSTLKQRNEARGEGLRAKITLAVLLLTTVRSIATFILAIKTFLPDPNRYPPVSAIAALFISTLSSALDCGLLSSRFYGAVVKRIAQLNAWITFASVIMMFILPFVKGAFEYGYYGLTGGTCPVVVWMCPLQPSVVGCPDDFATRTNAEKAEFWGATVRNVDNLALTVTFTSPSELAIAVLAILLGAYITISGFHLISETRDLIEYAWNYREEAGRRKAREQEANSEELYFVGSLKREKPKAPIRKDASVFILLSILVFTLVSVPLHAYQESKPKEITVIDAFGKKDSIKKASTGPKFRDQVQKQYSGENEDATSWVDCYTLAAPSSKDGFMATWIELQKMEPLTFLAML</sequence>
<dbReference type="GeneID" id="93586628"/>
<protein>
    <submittedName>
        <fullName evidence="2">Uncharacterized protein</fullName>
    </submittedName>
</protein>
<feature type="transmembrane region" description="Helical" evidence="1">
    <location>
        <begin position="51"/>
        <end position="70"/>
    </location>
</feature>
<proteinExistence type="predicted"/>
<accession>A0A437A4B2</accession>
<name>A0A437A4B2_ARTFL</name>
<feature type="transmembrane region" description="Helical" evidence="1">
    <location>
        <begin position="90"/>
        <end position="112"/>
    </location>
</feature>
<feature type="transmembrane region" description="Helical" evidence="1">
    <location>
        <begin position="153"/>
        <end position="174"/>
    </location>
</feature>
<feature type="transmembrane region" description="Helical" evidence="1">
    <location>
        <begin position="244"/>
        <end position="265"/>
    </location>
</feature>
<keyword evidence="1" id="KW-0812">Transmembrane</keyword>
<evidence type="ECO:0000313" key="2">
    <source>
        <dbReference type="EMBL" id="RVD86021.1"/>
    </source>
</evidence>
<dbReference type="Proteomes" id="UP000283090">
    <property type="component" value="Unassembled WGS sequence"/>
</dbReference>
<feature type="transmembrane region" description="Helical" evidence="1">
    <location>
        <begin position="118"/>
        <end position="141"/>
    </location>
</feature>
<gene>
    <name evidence="2" type="ORF">DFL_004317</name>
</gene>
<dbReference type="RefSeq" id="XP_067491565.1">
    <property type="nucleotide sequence ID" value="XM_067633391.1"/>
</dbReference>
<evidence type="ECO:0000256" key="1">
    <source>
        <dbReference type="SAM" id="Phobius"/>
    </source>
</evidence>
<evidence type="ECO:0000313" key="3">
    <source>
        <dbReference type="Proteomes" id="UP000283090"/>
    </source>
</evidence>
<feature type="transmembrane region" description="Helical" evidence="1">
    <location>
        <begin position="316"/>
        <end position="337"/>
    </location>
</feature>
<dbReference type="AlphaFoldDB" id="A0A437A4B2"/>
<keyword evidence="1" id="KW-0472">Membrane</keyword>
<dbReference type="VEuPathDB" id="FungiDB:DFL_004317"/>
<reference evidence="2 3" key="1">
    <citation type="submission" date="2019-01" db="EMBL/GenBank/DDBJ databases">
        <title>Intercellular communication is required for trap formation in the nematode-trapping fungus Duddingtonia flagrans.</title>
        <authorList>
            <person name="Youssar L."/>
            <person name="Wernet V."/>
            <person name="Hensel N."/>
            <person name="Hildebrandt H.-G."/>
            <person name="Fischer R."/>
        </authorList>
    </citation>
    <scope>NUCLEOTIDE SEQUENCE [LARGE SCALE GENOMIC DNA]</scope>
    <source>
        <strain evidence="2 3">CBS H-5679</strain>
    </source>
</reference>
<keyword evidence="1" id="KW-1133">Transmembrane helix</keyword>